<feature type="domain" description="3-hydroxyisobutyrate dehydrogenase-like NAD-binding" evidence="9">
    <location>
        <begin position="353"/>
        <end position="451"/>
    </location>
</feature>
<dbReference type="InterPro" id="IPR036291">
    <property type="entry name" value="NAD(P)-bd_dom_sf"/>
</dbReference>
<evidence type="ECO:0000313" key="12">
    <source>
        <dbReference type="Proteomes" id="UP001341281"/>
    </source>
</evidence>
<dbReference type="GO" id="GO:0005975">
    <property type="term" value="P:carbohydrate metabolic process"/>
    <property type="evidence" value="ECO:0007669"/>
    <property type="project" value="InterPro"/>
</dbReference>
<feature type="domain" description="6-phosphogluconate dehydrogenase NADP-binding" evidence="7">
    <location>
        <begin position="468"/>
        <end position="626"/>
    </location>
</feature>
<dbReference type="InterPro" id="IPR031475">
    <property type="entry name" value="NBD_C"/>
</dbReference>
<dbReference type="Gene3D" id="3.20.20.70">
    <property type="entry name" value="Aldolase class I"/>
    <property type="match status" value="1"/>
</dbReference>
<evidence type="ECO:0000256" key="6">
    <source>
        <dbReference type="ARBA" id="ARBA00023277"/>
    </source>
</evidence>
<dbReference type="NCBIfam" id="TIGR00167">
    <property type="entry name" value="cbbA"/>
    <property type="match status" value="1"/>
</dbReference>
<feature type="domain" description="3-hydroxyisobutyrate dehydrogenase-like NAD-binding" evidence="9">
    <location>
        <begin position="633"/>
        <end position="753"/>
    </location>
</feature>
<dbReference type="Gene3D" id="1.10.1040.10">
    <property type="entry name" value="N-(1-d-carboxylethyl)-l-norvaline Dehydrogenase, domain 2"/>
    <property type="match status" value="2"/>
</dbReference>
<dbReference type="InterPro" id="IPR006115">
    <property type="entry name" value="6PGDH_NADP-bd"/>
</dbReference>
<dbReference type="SUPFAM" id="SSF142764">
    <property type="entry name" value="YgbK-like"/>
    <property type="match status" value="1"/>
</dbReference>
<dbReference type="Gene3D" id="3.40.50.720">
    <property type="entry name" value="NAD(P)-binding Rossmann-like Domain"/>
    <property type="match status" value="2"/>
</dbReference>
<dbReference type="CDD" id="cd00947">
    <property type="entry name" value="TBP_aldolase_IIB"/>
    <property type="match status" value="1"/>
</dbReference>
<dbReference type="SUPFAM" id="SSF51735">
    <property type="entry name" value="NAD(P)-binding Rossmann-fold domains"/>
    <property type="match status" value="2"/>
</dbReference>
<dbReference type="Pfam" id="PF17042">
    <property type="entry name" value="NBD_C"/>
    <property type="match status" value="1"/>
</dbReference>
<dbReference type="Pfam" id="PF03446">
    <property type="entry name" value="NAD_binding_2"/>
    <property type="match status" value="2"/>
</dbReference>
<evidence type="ECO:0000259" key="8">
    <source>
        <dbReference type="Pfam" id="PF07005"/>
    </source>
</evidence>
<evidence type="ECO:0000256" key="4">
    <source>
        <dbReference type="ARBA" id="ARBA00022777"/>
    </source>
</evidence>
<dbReference type="Gene3D" id="3.40.50.10840">
    <property type="entry name" value="Putative sugar-binding, N-terminal domain"/>
    <property type="match status" value="1"/>
</dbReference>
<keyword evidence="4" id="KW-0418">Kinase</keyword>
<dbReference type="InterPro" id="IPR042213">
    <property type="entry name" value="NBD_C_sf"/>
</dbReference>
<dbReference type="InterPro" id="IPR037051">
    <property type="entry name" value="4-carb_acid_sugar_kinase_N_sf"/>
</dbReference>
<dbReference type="PANTHER" id="PTHR43060">
    <property type="entry name" value="3-HYDROXYISOBUTYRATE DEHYDROGENASE-LIKE 1, MITOCHONDRIAL-RELATED"/>
    <property type="match status" value="1"/>
</dbReference>
<keyword evidence="12" id="KW-1185">Reference proteome</keyword>
<feature type="domain" description="Four-carbon acid sugar kinase nucleotide binding" evidence="10">
    <location>
        <begin position="1063"/>
        <end position="1229"/>
    </location>
</feature>
<evidence type="ECO:0000259" key="10">
    <source>
        <dbReference type="Pfam" id="PF17042"/>
    </source>
</evidence>
<dbReference type="Gene3D" id="3.40.980.20">
    <property type="entry name" value="Four-carbon acid sugar kinase, nucleotide binding domain"/>
    <property type="match status" value="1"/>
</dbReference>
<dbReference type="Pfam" id="PF14833">
    <property type="entry name" value="NAD_binding_11"/>
    <property type="match status" value="2"/>
</dbReference>
<dbReference type="InterPro" id="IPR000771">
    <property type="entry name" value="FBA_II"/>
</dbReference>
<dbReference type="PROSITE" id="PS00895">
    <property type="entry name" value="3_HYDROXYISOBUT_DH"/>
    <property type="match status" value="1"/>
</dbReference>
<dbReference type="InterPro" id="IPR008927">
    <property type="entry name" value="6-PGluconate_DH-like_C_sf"/>
</dbReference>
<dbReference type="InterPro" id="IPR013328">
    <property type="entry name" value="6PGD_dom2"/>
</dbReference>
<dbReference type="GO" id="GO:0051287">
    <property type="term" value="F:NAD binding"/>
    <property type="evidence" value="ECO:0007669"/>
    <property type="project" value="InterPro"/>
</dbReference>
<feature type="domain" description="Four-carbon acid sugar kinase N-terminal" evidence="8">
    <location>
        <begin position="801"/>
        <end position="1038"/>
    </location>
</feature>
<dbReference type="EMBL" id="CP144750">
    <property type="protein sequence ID" value="WVZ81689.1"/>
    <property type="molecule type" value="Genomic_DNA"/>
</dbReference>
<dbReference type="Pfam" id="PF07005">
    <property type="entry name" value="SBD_N"/>
    <property type="match status" value="1"/>
</dbReference>
<evidence type="ECO:0000259" key="9">
    <source>
        <dbReference type="Pfam" id="PF14833"/>
    </source>
</evidence>
<organism evidence="11 12">
    <name type="scientific">Paspalum notatum var. saurae</name>
    <dbReference type="NCBI Taxonomy" id="547442"/>
    <lineage>
        <taxon>Eukaryota</taxon>
        <taxon>Viridiplantae</taxon>
        <taxon>Streptophyta</taxon>
        <taxon>Embryophyta</taxon>
        <taxon>Tracheophyta</taxon>
        <taxon>Spermatophyta</taxon>
        <taxon>Magnoliopsida</taxon>
        <taxon>Liliopsida</taxon>
        <taxon>Poales</taxon>
        <taxon>Poaceae</taxon>
        <taxon>PACMAD clade</taxon>
        <taxon>Panicoideae</taxon>
        <taxon>Andropogonodae</taxon>
        <taxon>Paspaleae</taxon>
        <taxon>Paspalinae</taxon>
        <taxon>Paspalum</taxon>
    </lineage>
</organism>
<dbReference type="SUPFAM" id="SSF48179">
    <property type="entry name" value="6-phosphogluconate dehydrogenase C-terminal domain-like"/>
    <property type="match status" value="2"/>
</dbReference>
<dbReference type="InterPro" id="IPR013785">
    <property type="entry name" value="Aldolase_TIM"/>
</dbReference>
<keyword evidence="5" id="KW-0067">ATP-binding</keyword>
<proteinExistence type="inferred from homology"/>
<dbReference type="InterPro" id="IPR002204">
    <property type="entry name" value="3-OH-isobutyrate_DH-rel_CS"/>
</dbReference>
<comment type="similarity">
    <text evidence="1">Belongs to the four-carbon acid sugar kinase family.</text>
</comment>
<reference evidence="11 12" key="1">
    <citation type="submission" date="2024-02" db="EMBL/GenBank/DDBJ databases">
        <title>High-quality chromosome-scale genome assembly of Pensacola bahiagrass (Paspalum notatum Flugge var. saurae).</title>
        <authorList>
            <person name="Vega J.M."/>
            <person name="Podio M."/>
            <person name="Orjuela J."/>
            <person name="Siena L.A."/>
            <person name="Pessino S.C."/>
            <person name="Combes M.C."/>
            <person name="Mariac C."/>
            <person name="Albertini E."/>
            <person name="Pupilli F."/>
            <person name="Ortiz J.P.A."/>
            <person name="Leblanc O."/>
        </authorList>
    </citation>
    <scope>NUCLEOTIDE SEQUENCE [LARGE SCALE GENOMIC DNA]</scope>
    <source>
        <strain evidence="11">R1</strain>
        <tissue evidence="11">Leaf</tissue>
    </source>
</reference>
<sequence>MRHWRPSPPCPSPAYARQPTAAPGAFDLPPDEAAAAVAPAPVVVSPCSHRKSHCHIRRMGAPLQAAFVLAARRPFIEEPPQVLNIRICGNSFPKRLVIFYSRSEVVHLVHLPVVRRPREKRVPVPQQLSTPVVASSVLVPQRPPSIAVAVVAPLCSASGRRRREQSTEQPPTHPRGAMSVAFVGADGLSLKLAASFLRSGARVRCFVPEADRPRPASAALEQVDLDGLLRCASPAEAARDAALVIVLTDADVVDDLFFGAEGIAKGLCAGSVVLIQSTLLPSQLEKLGQKLADEKKDVFLMDGYIFSGLSDELKQQIVVIASGRQDVTERARQFFHGLDKTVYFAEGEFCTSSTIRVVNDLLEGIHFVASIEAMYLGVRAGIHPSIIYDIISNAAGSSRIFVELVPKLMSEDPLLIDFLNSAKKNASRVMDMAKSVTFPLPLLGAAYQQLIHGSSAVIGGGSASPLKRIGFIGLGAMGFGMASHLLKSGFYVVAYDVYEPTMARFADLGGSTKGSPEEVAKDVEILIIMVANEFQADSVLYGNAGAVPVLSTGTSVILSSTVSPGFMIRLNRRLEAECREIKLVDAPVSGGVKRAADGTLTIMASGTDEALHCTGSVLSVLSEKLYIIKGGCGAASSVKMVNQLLAGVHIASAAEAMAFAARLNLRTRRVFEILQHARGYSWMFGNRVPHMLDNDYTPYSAVDIFVKDLGIVSCESSNSRIPVHVSSIAHQLFISGSASGWGRYDDAAVVKVYETLTGVKVEGKPPMISKEDVLNSLPAEWPEDPIDDLVSIASRSNKKILVVLDDDPTGTQTVHDIEVLTEWTVEALVEQFLKLPTCFFILTNSRSMTCDKAMLLVQTICRNLEAAAKNVPGVSYTVVLRGDSTLRGHFPEEADAAVSVLGEMDAWIICPFFLQGGRYTINDIHYVAESDRLIPAGETEFAKDAAFGYKSSNLRQWVEEKTKGRVSENQVSTISITLLRTQGPNAVCQHLCSLEKGSVCIVNAASDKDIAVFASGMIQAELKGKRFLCRTAASFVSARIGIKPKPPICPNDLGLKRALTGGLIVVGSYVPKTTKQVDELRSQCGQSLRVIEVSVEMVSMKSTEDRDQEISRVIEVGNACIQSRKDTLIVTSRQLITGKTPEESLEINYKVSSALVEIVRRIDSKPHYIIAKGGITSSDIATKALEARRAKVMGQALAGVPLWQLGPESRFPGVPYIVFPGNVGDSSALAEVVRNWASSSRSSTKELLLNAEKGGYAVGAFNVYNLEGIEAVVAAAEAEKSPAILQIHPSALKQGGVPLVACCVAAAEQSSVPITVHYDHGTSKSDLLQALEMGFDSVMVDGSHLTLGENILFTKCISSLAHAKGLLVEAELGRLSGSEDGLTVDEYEARFTDVAQAEGFIDDTGIDALAVCIGNVHGKYPPSGPALRMDLLRDLRALTLKKGVSLVLHGASGLPHVLVKECIDLGVRKFNVNTEVRNSYLESLKKPETDLIQVMVSAKNAMKAVVAEKLRLFGSAGKA</sequence>
<keyword evidence="3" id="KW-0547">Nucleotide-binding</keyword>
<evidence type="ECO:0000256" key="3">
    <source>
        <dbReference type="ARBA" id="ARBA00022741"/>
    </source>
</evidence>
<dbReference type="SUPFAM" id="SSF51569">
    <property type="entry name" value="Aldolase"/>
    <property type="match status" value="1"/>
</dbReference>
<keyword evidence="6" id="KW-0119">Carbohydrate metabolism</keyword>
<dbReference type="GO" id="GO:0008270">
    <property type="term" value="F:zinc ion binding"/>
    <property type="evidence" value="ECO:0007669"/>
    <property type="project" value="InterPro"/>
</dbReference>
<protein>
    <recommendedName>
        <fullName evidence="13">Ketose-bisphosphate aldolase class-II family protein</fullName>
    </recommendedName>
</protein>
<dbReference type="GO" id="GO:0016832">
    <property type="term" value="F:aldehyde-lyase activity"/>
    <property type="evidence" value="ECO:0007669"/>
    <property type="project" value="InterPro"/>
</dbReference>
<name>A0AAQ3TWM6_PASNO</name>
<feature type="domain" description="6-phosphogluconate dehydrogenase NADP-binding" evidence="7">
    <location>
        <begin position="180"/>
        <end position="342"/>
    </location>
</feature>
<dbReference type="InterPro" id="IPR029154">
    <property type="entry name" value="HIBADH-like_NADP-bd"/>
</dbReference>
<dbReference type="PANTHER" id="PTHR43060:SF17">
    <property type="entry name" value="L-THREONATE DEHYDROGENASE"/>
    <property type="match status" value="1"/>
</dbReference>
<accession>A0AAQ3TWM6</accession>
<dbReference type="GO" id="GO:0016301">
    <property type="term" value="F:kinase activity"/>
    <property type="evidence" value="ECO:0007669"/>
    <property type="project" value="UniProtKB-KW"/>
</dbReference>
<dbReference type="GO" id="GO:0050661">
    <property type="term" value="F:NADP binding"/>
    <property type="evidence" value="ECO:0007669"/>
    <property type="project" value="InterPro"/>
</dbReference>
<evidence type="ECO:0000256" key="5">
    <source>
        <dbReference type="ARBA" id="ARBA00022840"/>
    </source>
</evidence>
<gene>
    <name evidence="11" type="ORF">U9M48_029040</name>
</gene>
<dbReference type="InterPro" id="IPR010737">
    <property type="entry name" value="4-carb_acid_sugar_kinase_N"/>
</dbReference>
<evidence type="ECO:0000256" key="1">
    <source>
        <dbReference type="ARBA" id="ARBA00005715"/>
    </source>
</evidence>
<evidence type="ECO:0008006" key="13">
    <source>
        <dbReference type="Google" id="ProtNLM"/>
    </source>
</evidence>
<evidence type="ECO:0000259" key="7">
    <source>
        <dbReference type="Pfam" id="PF03446"/>
    </source>
</evidence>
<evidence type="ECO:0000313" key="11">
    <source>
        <dbReference type="EMBL" id="WVZ81689.1"/>
    </source>
</evidence>
<evidence type="ECO:0000256" key="2">
    <source>
        <dbReference type="ARBA" id="ARBA00022679"/>
    </source>
</evidence>
<dbReference type="GO" id="GO:0005524">
    <property type="term" value="F:ATP binding"/>
    <property type="evidence" value="ECO:0007669"/>
    <property type="project" value="UniProtKB-KW"/>
</dbReference>
<dbReference type="Pfam" id="PF01116">
    <property type="entry name" value="F_bP_aldolase"/>
    <property type="match status" value="1"/>
</dbReference>
<dbReference type="Proteomes" id="UP001341281">
    <property type="component" value="Chromosome 06"/>
</dbReference>
<dbReference type="GO" id="GO:0016491">
    <property type="term" value="F:oxidoreductase activity"/>
    <property type="evidence" value="ECO:0007669"/>
    <property type="project" value="InterPro"/>
</dbReference>
<keyword evidence="2" id="KW-0808">Transferase</keyword>